<evidence type="ECO:0000259" key="3">
    <source>
        <dbReference type="PROSITE" id="PS51782"/>
    </source>
</evidence>
<dbReference type="SUPFAM" id="SSF54106">
    <property type="entry name" value="LysM domain"/>
    <property type="match status" value="1"/>
</dbReference>
<organism evidence="4 5">
    <name type="scientific">Salinicoccus jeotgali</name>
    <dbReference type="NCBI Taxonomy" id="381634"/>
    <lineage>
        <taxon>Bacteria</taxon>
        <taxon>Bacillati</taxon>
        <taxon>Bacillota</taxon>
        <taxon>Bacilli</taxon>
        <taxon>Bacillales</taxon>
        <taxon>Staphylococcaceae</taxon>
        <taxon>Salinicoccus</taxon>
    </lineage>
</organism>
<gene>
    <name evidence="4" type="ORF">GCM10022378_14370</name>
</gene>
<keyword evidence="2" id="KW-0472">Membrane</keyword>
<protein>
    <recommendedName>
        <fullName evidence="3">LysM domain-containing protein</fullName>
    </recommendedName>
</protein>
<feature type="region of interest" description="Disordered" evidence="1">
    <location>
        <begin position="97"/>
        <end position="121"/>
    </location>
</feature>
<keyword evidence="5" id="KW-1185">Reference proteome</keyword>
<feature type="domain" description="LysM" evidence="3">
    <location>
        <begin position="292"/>
        <end position="341"/>
    </location>
</feature>
<feature type="compositionally biased region" description="Polar residues" evidence="1">
    <location>
        <begin position="212"/>
        <end position="222"/>
    </location>
</feature>
<feature type="region of interest" description="Disordered" evidence="1">
    <location>
        <begin position="1"/>
        <end position="65"/>
    </location>
</feature>
<name>A0ABP7EV85_9STAP</name>
<dbReference type="Proteomes" id="UP001500920">
    <property type="component" value="Unassembled WGS sequence"/>
</dbReference>
<feature type="region of interest" description="Disordered" evidence="1">
    <location>
        <begin position="155"/>
        <end position="298"/>
    </location>
</feature>
<dbReference type="SMART" id="SM00257">
    <property type="entry name" value="LysM"/>
    <property type="match status" value="1"/>
</dbReference>
<dbReference type="RefSeq" id="WP_344702934.1">
    <property type="nucleotide sequence ID" value="NZ_BAABCK010000023.1"/>
</dbReference>
<dbReference type="InterPro" id="IPR018392">
    <property type="entry name" value="LysM"/>
</dbReference>
<sequence length="343" mass="39195">MKDDFYKDINHKRTPDEKKDGKQENGHNEKKDAPRLSRAERHKQKNKTDAKTKRQPLGKTIGNYINRESIDKQKTFFLDKFSSYKERFRDEINVSKKKFGELKRKRPNVPKNKKQDENTHNERRLWPIIVAGVFILPITIALGIMITSNFWPDDPSTQIADQSEENSEETAPEARKELEKKKTQKEKEVAQAQKSENEDDGQSEEKKDDLGTGTSDFSYSEEQQSELDDAADAAIEEKESGNASDTPDSPVTPPEEESLEQPEEATQETDEEQSSVEESAQETEQGQSGSIGTYTVRPDDNLYRIALRFYGDNSQENIDKILEANGINDYRELSVGQELTIPE</sequence>
<dbReference type="EMBL" id="BAABCK010000023">
    <property type="protein sequence ID" value="GAA3725622.1"/>
    <property type="molecule type" value="Genomic_DNA"/>
</dbReference>
<feature type="compositionally biased region" description="Acidic residues" evidence="1">
    <location>
        <begin position="254"/>
        <end position="281"/>
    </location>
</feature>
<accession>A0ABP7EV85</accession>
<proteinExistence type="predicted"/>
<dbReference type="InterPro" id="IPR036779">
    <property type="entry name" value="LysM_dom_sf"/>
</dbReference>
<reference evidence="5" key="1">
    <citation type="journal article" date="2019" name="Int. J. Syst. Evol. Microbiol.">
        <title>The Global Catalogue of Microorganisms (GCM) 10K type strain sequencing project: providing services to taxonomists for standard genome sequencing and annotation.</title>
        <authorList>
            <consortium name="The Broad Institute Genomics Platform"/>
            <consortium name="The Broad Institute Genome Sequencing Center for Infectious Disease"/>
            <person name="Wu L."/>
            <person name="Ma J."/>
        </authorList>
    </citation>
    <scope>NUCLEOTIDE SEQUENCE [LARGE SCALE GENOMIC DNA]</scope>
    <source>
        <strain evidence="5">JCM 16981</strain>
    </source>
</reference>
<keyword evidence="2" id="KW-1133">Transmembrane helix</keyword>
<evidence type="ECO:0000313" key="5">
    <source>
        <dbReference type="Proteomes" id="UP001500920"/>
    </source>
</evidence>
<feature type="transmembrane region" description="Helical" evidence="2">
    <location>
        <begin position="125"/>
        <end position="146"/>
    </location>
</feature>
<keyword evidence="2" id="KW-0812">Transmembrane</keyword>
<dbReference type="PROSITE" id="PS51782">
    <property type="entry name" value="LYSM"/>
    <property type="match status" value="1"/>
</dbReference>
<dbReference type="CDD" id="cd00118">
    <property type="entry name" value="LysM"/>
    <property type="match status" value="1"/>
</dbReference>
<evidence type="ECO:0000313" key="4">
    <source>
        <dbReference type="EMBL" id="GAA3725622.1"/>
    </source>
</evidence>
<dbReference type="Pfam" id="PF01476">
    <property type="entry name" value="LysM"/>
    <property type="match status" value="1"/>
</dbReference>
<evidence type="ECO:0000256" key="1">
    <source>
        <dbReference type="SAM" id="MobiDB-lite"/>
    </source>
</evidence>
<feature type="compositionally biased region" description="Basic and acidic residues" evidence="1">
    <location>
        <begin position="172"/>
        <end position="189"/>
    </location>
</feature>
<comment type="caution">
    <text evidence="4">The sequence shown here is derived from an EMBL/GenBank/DDBJ whole genome shotgun (WGS) entry which is preliminary data.</text>
</comment>
<evidence type="ECO:0000256" key="2">
    <source>
        <dbReference type="SAM" id="Phobius"/>
    </source>
</evidence>
<dbReference type="Gene3D" id="3.10.350.10">
    <property type="entry name" value="LysM domain"/>
    <property type="match status" value="1"/>
</dbReference>
<feature type="compositionally biased region" description="Basic residues" evidence="1">
    <location>
        <begin position="103"/>
        <end position="112"/>
    </location>
</feature>
<feature type="compositionally biased region" description="Basic and acidic residues" evidence="1">
    <location>
        <begin position="1"/>
        <end position="39"/>
    </location>
</feature>
<feature type="compositionally biased region" description="Acidic residues" evidence="1">
    <location>
        <begin position="162"/>
        <end position="171"/>
    </location>
</feature>